<evidence type="ECO:0000313" key="5">
    <source>
        <dbReference type="Proteomes" id="UP000594468"/>
    </source>
</evidence>
<sequence>MKQRLTIFLLLFSFVLSSLGIVTAQDMTYGEAPMLTERVEAGELPPVEERLPSNPRVIEMPWADIGVYGGDLNDPFVGDAFWASQMVFWSFWKGLVSWNYDYSDWVPNIAESVDVSDDATTYTFHLREGVKWSDGEPFTADDVLFAINDIMGNEELNSGTFPSGWLKPGEEAPVAEKIDDYTFSITFDVPYGMFLINMAGWPGWELVTAPKHYLQQFHIDYNPDGIDALIAETEGAEDWVTLFQAHSAVGPGTDPAVISRDADYPTMMPWIYTEPLGTGTQFVAERNPYYYWVDAEGNQLPYIDRIVGTLYQDDQTMLVDVLAGQYDTMANTTDEQRPLFFENEATSGLSVYLIQSEGGGTVTVQFNITHPELGSIFSQKDFRIGMSHAIDREEIIDIVYFGQGFPRQISPNEDSPLYNEQLTTQYLEYDVDLANQILDGVLPEKDAEGWRINPETGERLSIVFTVQTGDYGLRFTDVAELLKEQFADVGVEIIVNVVDNEVWTERRNDNSMEATIFTAEGGYGITAITDPRNFVPVHGQSVWADGWQLWYLEPNNPDLVEPPQEIKDLIDLYQSVLQAPTSEERYELMGQVLQTAADNFWVMGISSATPSYRPLSANLHNVPETWVNGWNPGGIAIAIPEQWYFEGGEG</sequence>
<evidence type="ECO:0000256" key="2">
    <source>
        <dbReference type="SAM" id="SignalP"/>
    </source>
</evidence>
<dbReference type="InterPro" id="IPR039424">
    <property type="entry name" value="SBP_5"/>
</dbReference>
<feature type="signal peptide" evidence="2">
    <location>
        <begin position="1"/>
        <end position="24"/>
    </location>
</feature>
<dbReference type="KEGG" id="pmet:G4Y79_03415"/>
<feature type="domain" description="Solute-binding protein family 5" evidence="3">
    <location>
        <begin position="105"/>
        <end position="517"/>
    </location>
</feature>
<evidence type="ECO:0000259" key="3">
    <source>
        <dbReference type="Pfam" id="PF00496"/>
    </source>
</evidence>
<dbReference type="EMBL" id="CP062983">
    <property type="protein sequence ID" value="QPC83443.1"/>
    <property type="molecule type" value="Genomic_DNA"/>
</dbReference>
<name>A0A7S8IFZ3_9CHLR</name>
<dbReference type="GO" id="GO:0005886">
    <property type="term" value="C:plasma membrane"/>
    <property type="evidence" value="ECO:0007669"/>
    <property type="project" value="UniProtKB-SubCell"/>
</dbReference>
<dbReference type="PANTHER" id="PTHR30290:SF62">
    <property type="entry name" value="OLIGOPEPTIDE ABC TRANSPORTER, PERIPLASMIC OLIGOPEPTIDE-BINDING PROTEIN"/>
    <property type="match status" value="1"/>
</dbReference>
<gene>
    <name evidence="4" type="ORF">G4Y79_03415</name>
</gene>
<dbReference type="GO" id="GO:0015833">
    <property type="term" value="P:peptide transport"/>
    <property type="evidence" value="ECO:0007669"/>
    <property type="project" value="TreeGrafter"/>
</dbReference>
<dbReference type="GO" id="GO:1904680">
    <property type="term" value="F:peptide transmembrane transporter activity"/>
    <property type="evidence" value="ECO:0007669"/>
    <property type="project" value="TreeGrafter"/>
</dbReference>
<dbReference type="PANTHER" id="PTHR30290">
    <property type="entry name" value="PERIPLASMIC BINDING COMPONENT OF ABC TRANSPORTER"/>
    <property type="match status" value="1"/>
</dbReference>
<evidence type="ECO:0000313" key="4">
    <source>
        <dbReference type="EMBL" id="QPC83443.1"/>
    </source>
</evidence>
<dbReference type="PROSITE" id="PS01040">
    <property type="entry name" value="SBP_BACTERIAL_5"/>
    <property type="match status" value="1"/>
</dbReference>
<dbReference type="Gene3D" id="3.40.190.10">
    <property type="entry name" value="Periplasmic binding protein-like II"/>
    <property type="match status" value="1"/>
</dbReference>
<comment type="subcellular location">
    <subcellularLocation>
        <location evidence="1">Cell membrane</location>
        <topology evidence="1">Lipid-anchor</topology>
    </subcellularLocation>
</comment>
<dbReference type="Pfam" id="PF00496">
    <property type="entry name" value="SBP_bac_5"/>
    <property type="match status" value="1"/>
</dbReference>
<dbReference type="RefSeq" id="WP_195171510.1">
    <property type="nucleotide sequence ID" value="NZ_CP062983.1"/>
</dbReference>
<dbReference type="InterPro" id="IPR000914">
    <property type="entry name" value="SBP_5_dom"/>
</dbReference>
<dbReference type="SUPFAM" id="SSF53850">
    <property type="entry name" value="Periplasmic binding protein-like II"/>
    <property type="match status" value="1"/>
</dbReference>
<evidence type="ECO:0000256" key="1">
    <source>
        <dbReference type="ARBA" id="ARBA00004193"/>
    </source>
</evidence>
<protein>
    <submittedName>
        <fullName evidence="4">ABC transporter substrate-binding protein</fullName>
    </submittedName>
</protein>
<dbReference type="Proteomes" id="UP000594468">
    <property type="component" value="Chromosome"/>
</dbReference>
<dbReference type="InterPro" id="IPR023765">
    <property type="entry name" value="SBP_5_CS"/>
</dbReference>
<dbReference type="CDD" id="cd08500">
    <property type="entry name" value="PBP2_NikA_DppA_OppA_like_4"/>
    <property type="match status" value="1"/>
</dbReference>
<dbReference type="AlphaFoldDB" id="A0A7S8IFZ3"/>
<keyword evidence="5" id="KW-1185">Reference proteome</keyword>
<reference evidence="4 5" key="1">
    <citation type="submission" date="2020-02" db="EMBL/GenBank/DDBJ databases">
        <authorList>
            <person name="Zheng R.K."/>
            <person name="Sun C.M."/>
        </authorList>
    </citation>
    <scope>NUCLEOTIDE SEQUENCE [LARGE SCALE GENOMIC DNA]</scope>
    <source>
        <strain evidence="5">rifampicinis</strain>
    </source>
</reference>
<accession>A0A7S8IFZ3</accession>
<proteinExistence type="predicted"/>
<organism evidence="4 5">
    <name type="scientific">Phototrophicus methaneseepsis</name>
    <dbReference type="NCBI Taxonomy" id="2710758"/>
    <lineage>
        <taxon>Bacteria</taxon>
        <taxon>Bacillati</taxon>
        <taxon>Chloroflexota</taxon>
        <taxon>Candidatus Thermofontia</taxon>
        <taxon>Phototrophicales</taxon>
        <taxon>Phototrophicaceae</taxon>
        <taxon>Phototrophicus</taxon>
    </lineage>
</organism>
<feature type="chain" id="PRO_5032781908" evidence="2">
    <location>
        <begin position="25"/>
        <end position="650"/>
    </location>
</feature>
<keyword evidence="2" id="KW-0732">Signal</keyword>
<dbReference type="Gene3D" id="3.10.105.10">
    <property type="entry name" value="Dipeptide-binding Protein, Domain 3"/>
    <property type="match status" value="1"/>
</dbReference>